<accession>A0A1Y2L6T2</accession>
<feature type="region of interest" description="Disordered" evidence="2">
    <location>
        <begin position="68"/>
        <end position="97"/>
    </location>
</feature>
<keyword evidence="4" id="KW-1185">Reference proteome</keyword>
<feature type="compositionally biased region" description="Basic and acidic residues" evidence="2">
    <location>
        <begin position="1"/>
        <end position="10"/>
    </location>
</feature>
<dbReference type="AlphaFoldDB" id="A0A1Y2L6T2"/>
<evidence type="ECO:0000256" key="2">
    <source>
        <dbReference type="SAM" id="MobiDB-lite"/>
    </source>
</evidence>
<gene>
    <name evidence="3" type="ORF">TMES_01965</name>
</gene>
<comment type="caution">
    <text evidence="3">The sequence shown here is derived from an EMBL/GenBank/DDBJ whole genome shotgun (WGS) entry which is preliminary data.</text>
</comment>
<dbReference type="RefSeq" id="WP_245835165.1">
    <property type="nucleotide sequence ID" value="NZ_JFKA01000001.1"/>
</dbReference>
<protein>
    <recommendedName>
        <fullName evidence="5">Dihydrodipicolinate reductase</fullName>
    </recommendedName>
</protein>
<proteinExistence type="inferred from homology"/>
<dbReference type="STRING" id="1293891.TMES_01965"/>
<evidence type="ECO:0000256" key="1">
    <source>
        <dbReference type="ARBA" id="ARBA00005701"/>
    </source>
</evidence>
<sequence>MAGKFRETVIHRSTGSVPNAASPATKDDEKAADSTVAGASDAPDMAADAPVLSQDAINALAEAKAFREAAQREIGGPKGPEPTRFGDWEHKGRCIDF</sequence>
<feature type="region of interest" description="Disordered" evidence="2">
    <location>
        <begin position="1"/>
        <end position="43"/>
    </location>
</feature>
<comment type="similarity">
    <text evidence="1">Belongs to the SDHAF4 family.</text>
</comment>
<dbReference type="EMBL" id="JFKA01000001">
    <property type="protein sequence ID" value="OSQ40549.1"/>
    <property type="molecule type" value="Genomic_DNA"/>
</dbReference>
<dbReference type="PANTHER" id="PTHR28524:SF3">
    <property type="entry name" value="SUCCINATE DEHYDROGENASE ASSEMBLY FACTOR 4, MITOCHONDRIAL"/>
    <property type="match status" value="1"/>
</dbReference>
<evidence type="ECO:0008006" key="5">
    <source>
        <dbReference type="Google" id="ProtNLM"/>
    </source>
</evidence>
<name>A0A1Y2L6T2_9PROT</name>
<evidence type="ECO:0000313" key="3">
    <source>
        <dbReference type="EMBL" id="OSQ40549.1"/>
    </source>
</evidence>
<dbReference type="Pfam" id="PF07896">
    <property type="entry name" value="DUF1674"/>
    <property type="match status" value="1"/>
</dbReference>
<evidence type="ECO:0000313" key="4">
    <source>
        <dbReference type="Proteomes" id="UP000193391"/>
    </source>
</evidence>
<dbReference type="Proteomes" id="UP000193391">
    <property type="component" value="Unassembled WGS sequence"/>
</dbReference>
<dbReference type="PANTHER" id="PTHR28524">
    <property type="entry name" value="SUCCINATE DEHYDROGENASE ASSEMBLY FACTOR 4, MITOCHONDRIAL"/>
    <property type="match status" value="1"/>
</dbReference>
<reference evidence="3 4" key="1">
    <citation type="submission" date="2014-03" db="EMBL/GenBank/DDBJ databases">
        <title>The draft genome sequence of Thalassospira mesophila JCM 18969.</title>
        <authorList>
            <person name="Lai Q."/>
            <person name="Shao Z."/>
        </authorList>
    </citation>
    <scope>NUCLEOTIDE SEQUENCE [LARGE SCALE GENOMIC DNA]</scope>
    <source>
        <strain evidence="3 4">JCM 18969</strain>
    </source>
</reference>
<feature type="compositionally biased region" description="Basic and acidic residues" evidence="2">
    <location>
        <begin position="84"/>
        <end position="97"/>
    </location>
</feature>
<organism evidence="3 4">
    <name type="scientific">Thalassospira mesophila</name>
    <dbReference type="NCBI Taxonomy" id="1293891"/>
    <lineage>
        <taxon>Bacteria</taxon>
        <taxon>Pseudomonadati</taxon>
        <taxon>Pseudomonadota</taxon>
        <taxon>Alphaproteobacteria</taxon>
        <taxon>Rhodospirillales</taxon>
        <taxon>Thalassospiraceae</taxon>
        <taxon>Thalassospira</taxon>
    </lineage>
</organism>
<dbReference type="InterPro" id="IPR012875">
    <property type="entry name" value="SDHF4"/>
</dbReference>